<dbReference type="Pfam" id="PF01479">
    <property type="entry name" value="S4"/>
    <property type="match status" value="1"/>
</dbReference>
<dbReference type="GO" id="GO:0120159">
    <property type="term" value="F:rRNA pseudouridine synthase activity"/>
    <property type="evidence" value="ECO:0007669"/>
    <property type="project" value="UniProtKB-ARBA"/>
</dbReference>
<dbReference type="Pfam" id="PF00849">
    <property type="entry name" value="PseudoU_synth_2"/>
    <property type="match status" value="1"/>
</dbReference>
<organism evidence="6">
    <name type="scientific">uncultured bacterium</name>
    <name type="common">gcode 4</name>
    <dbReference type="NCBI Taxonomy" id="1234023"/>
    <lineage>
        <taxon>Bacteria</taxon>
        <taxon>environmental samples</taxon>
    </lineage>
</organism>
<comment type="caution">
    <text evidence="6">The sequence shown here is derived from an EMBL/GenBank/DDBJ whole genome shotgun (WGS) entry which is preliminary data.</text>
</comment>
<dbReference type="EC" id="5.4.99.-" evidence="4"/>
<dbReference type="EMBL" id="AMFJ01021609">
    <property type="protein sequence ID" value="EKD66675.1"/>
    <property type="molecule type" value="Genomic_DNA"/>
</dbReference>
<gene>
    <name evidence="6" type="ORF">ACD_49C00023G0018</name>
</gene>
<evidence type="ECO:0000256" key="2">
    <source>
        <dbReference type="ARBA" id="ARBA00023235"/>
    </source>
</evidence>
<comment type="similarity">
    <text evidence="1 4">Belongs to the pseudouridine synthase RsuA family.</text>
</comment>
<dbReference type="PROSITE" id="PS50889">
    <property type="entry name" value="S4"/>
    <property type="match status" value="1"/>
</dbReference>
<dbReference type="GO" id="GO:0003723">
    <property type="term" value="F:RNA binding"/>
    <property type="evidence" value="ECO:0007669"/>
    <property type="project" value="UniProtKB-KW"/>
</dbReference>
<proteinExistence type="inferred from homology"/>
<dbReference type="InterPro" id="IPR006145">
    <property type="entry name" value="PsdUridine_synth_RsuA/RluA"/>
</dbReference>
<dbReference type="Gene3D" id="3.10.290.10">
    <property type="entry name" value="RNA-binding S4 domain"/>
    <property type="match status" value="1"/>
</dbReference>
<dbReference type="PROSITE" id="PS01149">
    <property type="entry name" value="PSI_RSU"/>
    <property type="match status" value="1"/>
</dbReference>
<dbReference type="AlphaFoldDB" id="K2AFD9"/>
<dbReference type="InterPro" id="IPR036986">
    <property type="entry name" value="S4_RNA-bd_sf"/>
</dbReference>
<dbReference type="SUPFAM" id="SSF55174">
    <property type="entry name" value="Alpha-L RNA-binding motif"/>
    <property type="match status" value="1"/>
</dbReference>
<name>K2AFD9_9BACT</name>
<dbReference type="NCBIfam" id="TIGR00093">
    <property type="entry name" value="pseudouridine synthase"/>
    <property type="match status" value="1"/>
</dbReference>
<dbReference type="InterPro" id="IPR042092">
    <property type="entry name" value="PsdUridine_s_RsuA/RluB/E/F_cat"/>
</dbReference>
<evidence type="ECO:0000256" key="4">
    <source>
        <dbReference type="RuleBase" id="RU003887"/>
    </source>
</evidence>
<evidence type="ECO:0000256" key="1">
    <source>
        <dbReference type="ARBA" id="ARBA00008348"/>
    </source>
</evidence>
<dbReference type="CDD" id="cd00165">
    <property type="entry name" value="S4"/>
    <property type="match status" value="1"/>
</dbReference>
<dbReference type="InterPro" id="IPR002942">
    <property type="entry name" value="S4_RNA-bd"/>
</dbReference>
<reference evidence="6" key="1">
    <citation type="journal article" date="2012" name="Science">
        <title>Fermentation, hydrogen, and sulfur metabolism in multiple uncultivated bacterial phyla.</title>
        <authorList>
            <person name="Wrighton K.C."/>
            <person name="Thomas B.C."/>
            <person name="Sharon I."/>
            <person name="Miller C.S."/>
            <person name="Castelle C.J."/>
            <person name="VerBerkmoes N.C."/>
            <person name="Wilkins M.J."/>
            <person name="Hettich R.L."/>
            <person name="Lipton M.S."/>
            <person name="Williams K.H."/>
            <person name="Long P.E."/>
            <person name="Banfield J.F."/>
        </authorList>
    </citation>
    <scope>NUCLEOTIDE SEQUENCE [LARGE SCALE GENOMIC DNA]</scope>
</reference>
<evidence type="ECO:0000313" key="6">
    <source>
        <dbReference type="EMBL" id="EKD66675.1"/>
    </source>
</evidence>
<dbReference type="InterPro" id="IPR018496">
    <property type="entry name" value="PsdUridine_synth_RsuA/RluB_CS"/>
</dbReference>
<accession>K2AFD9</accession>
<dbReference type="InterPro" id="IPR050343">
    <property type="entry name" value="RsuA_PseudoU_synthase"/>
</dbReference>
<dbReference type="InterPro" id="IPR020103">
    <property type="entry name" value="PsdUridine_synth_cat_dom_sf"/>
</dbReference>
<evidence type="ECO:0000256" key="3">
    <source>
        <dbReference type="PROSITE-ProRule" id="PRU00182"/>
    </source>
</evidence>
<dbReference type="SUPFAM" id="SSF55120">
    <property type="entry name" value="Pseudouridine synthase"/>
    <property type="match status" value="1"/>
</dbReference>
<dbReference type="InterPro" id="IPR020094">
    <property type="entry name" value="TruA/RsuA/RluB/E/F_N"/>
</dbReference>
<dbReference type="GO" id="GO:0000455">
    <property type="term" value="P:enzyme-directed rRNA pseudouridine synthesis"/>
    <property type="evidence" value="ECO:0007669"/>
    <property type="project" value="UniProtKB-ARBA"/>
</dbReference>
<dbReference type="PANTHER" id="PTHR47683:SF2">
    <property type="entry name" value="RNA-BINDING S4 DOMAIN-CONTAINING PROTEIN"/>
    <property type="match status" value="1"/>
</dbReference>
<sequence>MTTLRLQKYLSQAGICSRRKAEEYIGAGLVLVNGKKATIGQSVDDELDKITLKNEEIKLIQTNVYYKLNKPYWIITTCRQDWETGILDIVNIPERVFPIGRLDKNTTGLILLTNDGRLSNYLIHPRYEHEKEYIVEVYGKIWDEELSTMSEWIYILWKKTKEAEITRINSGTFSIILKEWRNRQIRRMVEKVWHEVKKLKRVRIENIMLWDLAEWEYTKLSPKELISLSKRLKIDLS</sequence>
<protein>
    <recommendedName>
        <fullName evidence="4">Pseudouridine synthase</fullName>
        <ecNumber evidence="4">5.4.99.-</ecNumber>
    </recommendedName>
</protein>
<feature type="domain" description="RNA-binding S4" evidence="5">
    <location>
        <begin position="4"/>
        <end position="61"/>
    </location>
</feature>
<dbReference type="SMART" id="SM00363">
    <property type="entry name" value="S4"/>
    <property type="match status" value="1"/>
</dbReference>
<dbReference type="FunFam" id="3.10.290.10:FF:000003">
    <property type="entry name" value="Pseudouridine synthase"/>
    <property type="match status" value="1"/>
</dbReference>
<keyword evidence="3" id="KW-0694">RNA-binding</keyword>
<dbReference type="PANTHER" id="PTHR47683">
    <property type="entry name" value="PSEUDOURIDINE SYNTHASE FAMILY PROTEIN-RELATED"/>
    <property type="match status" value="1"/>
</dbReference>
<keyword evidence="2 4" id="KW-0413">Isomerase</keyword>
<dbReference type="InterPro" id="IPR000748">
    <property type="entry name" value="PsdUridine_synth_RsuA/RluB/E/F"/>
</dbReference>
<evidence type="ECO:0000259" key="5">
    <source>
        <dbReference type="SMART" id="SM00363"/>
    </source>
</evidence>
<dbReference type="Gene3D" id="3.30.70.580">
    <property type="entry name" value="Pseudouridine synthase I, catalytic domain, N-terminal subdomain"/>
    <property type="match status" value="1"/>
</dbReference>
<dbReference type="Gene3D" id="3.30.70.1560">
    <property type="entry name" value="Alpha-L RNA-binding motif"/>
    <property type="match status" value="1"/>
</dbReference>